<evidence type="ECO:0000259" key="1">
    <source>
        <dbReference type="SMART" id="SM00871"/>
    </source>
</evidence>
<dbReference type="Pfam" id="PF06445">
    <property type="entry name" value="GyrI-like"/>
    <property type="match status" value="1"/>
</dbReference>
<reference evidence="2 3" key="1">
    <citation type="journal article" date="2019" name="Int. J. Syst. Evol. Microbiol.">
        <title>The Global Catalogue of Microorganisms (GCM) 10K type strain sequencing project: providing services to taxonomists for standard genome sequencing and annotation.</title>
        <authorList>
            <consortium name="The Broad Institute Genomics Platform"/>
            <consortium name="The Broad Institute Genome Sequencing Center for Infectious Disease"/>
            <person name="Wu L."/>
            <person name="Ma J."/>
        </authorList>
    </citation>
    <scope>NUCLEOTIDE SEQUENCE [LARGE SCALE GENOMIC DNA]</scope>
    <source>
        <strain evidence="2 3">JCM 9383</strain>
    </source>
</reference>
<dbReference type="SMART" id="SM00871">
    <property type="entry name" value="AraC_E_bind"/>
    <property type="match status" value="1"/>
</dbReference>
<dbReference type="Proteomes" id="UP001500979">
    <property type="component" value="Unassembled WGS sequence"/>
</dbReference>
<dbReference type="InterPro" id="IPR011256">
    <property type="entry name" value="Reg_factor_effector_dom_sf"/>
</dbReference>
<protein>
    <submittedName>
        <fullName evidence="2">GyrI-like domain-containing protein</fullName>
    </submittedName>
</protein>
<dbReference type="InterPro" id="IPR010499">
    <property type="entry name" value="AraC_E-bd"/>
</dbReference>
<evidence type="ECO:0000313" key="3">
    <source>
        <dbReference type="Proteomes" id="UP001500979"/>
    </source>
</evidence>
<dbReference type="SUPFAM" id="SSF55136">
    <property type="entry name" value="Probable bacterial effector-binding domain"/>
    <property type="match status" value="1"/>
</dbReference>
<dbReference type="Gene3D" id="3.20.80.10">
    <property type="entry name" value="Regulatory factor, effector binding domain"/>
    <property type="match status" value="1"/>
</dbReference>
<dbReference type="EMBL" id="BAAAUX010000010">
    <property type="protein sequence ID" value="GAA2783588.1"/>
    <property type="molecule type" value="Genomic_DNA"/>
</dbReference>
<feature type="domain" description="AraC effector-binding" evidence="1">
    <location>
        <begin position="2"/>
        <end position="152"/>
    </location>
</feature>
<sequence>MAEPELTTTDATTTAVIRGTVRMSEIADFYDRSFQEIGRTLAAQSLAPTGPAFGLYHGIPGETAELEVGFPTGRPVEPTGDVVAGSLPSGRVARLVHEGAFDGLGTSWERLGTWIGEQGLTPGSVFWEVYLTEPGPDVDPGTLRTELNWPVG</sequence>
<keyword evidence="3" id="KW-1185">Reference proteome</keyword>
<gene>
    <name evidence="2" type="ORF">GCM10010470_16960</name>
</gene>
<name>A0ABN3V8G4_9PSEU</name>
<organism evidence="2 3">
    <name type="scientific">Saccharopolyspora taberi</name>
    <dbReference type="NCBI Taxonomy" id="60895"/>
    <lineage>
        <taxon>Bacteria</taxon>
        <taxon>Bacillati</taxon>
        <taxon>Actinomycetota</taxon>
        <taxon>Actinomycetes</taxon>
        <taxon>Pseudonocardiales</taxon>
        <taxon>Pseudonocardiaceae</taxon>
        <taxon>Saccharopolyspora</taxon>
    </lineage>
</organism>
<comment type="caution">
    <text evidence="2">The sequence shown here is derived from an EMBL/GenBank/DDBJ whole genome shotgun (WGS) entry which is preliminary data.</text>
</comment>
<dbReference type="InterPro" id="IPR029442">
    <property type="entry name" value="GyrI-like"/>
</dbReference>
<proteinExistence type="predicted"/>
<evidence type="ECO:0000313" key="2">
    <source>
        <dbReference type="EMBL" id="GAA2783588.1"/>
    </source>
</evidence>
<dbReference type="RefSeq" id="WP_344678929.1">
    <property type="nucleotide sequence ID" value="NZ_BAAAUX010000010.1"/>
</dbReference>
<accession>A0ABN3V8G4</accession>